<evidence type="ECO:0000313" key="3">
    <source>
        <dbReference type="Proteomes" id="UP001066276"/>
    </source>
</evidence>
<feature type="region of interest" description="Disordered" evidence="1">
    <location>
        <begin position="1"/>
        <end position="99"/>
    </location>
</feature>
<keyword evidence="3" id="KW-1185">Reference proteome</keyword>
<protein>
    <submittedName>
        <fullName evidence="2">Uncharacterized protein</fullName>
    </submittedName>
</protein>
<comment type="caution">
    <text evidence="2">The sequence shown here is derived from an EMBL/GenBank/DDBJ whole genome shotgun (WGS) entry which is preliminary data.</text>
</comment>
<feature type="region of interest" description="Disordered" evidence="1">
    <location>
        <begin position="108"/>
        <end position="127"/>
    </location>
</feature>
<evidence type="ECO:0000256" key="1">
    <source>
        <dbReference type="SAM" id="MobiDB-lite"/>
    </source>
</evidence>
<evidence type="ECO:0000313" key="2">
    <source>
        <dbReference type="EMBL" id="KAJ1192088.1"/>
    </source>
</evidence>
<dbReference type="Proteomes" id="UP001066276">
    <property type="component" value="Chromosome 2_2"/>
</dbReference>
<gene>
    <name evidence="2" type="ORF">NDU88_001400</name>
</gene>
<organism evidence="2 3">
    <name type="scientific">Pleurodeles waltl</name>
    <name type="common">Iberian ribbed newt</name>
    <dbReference type="NCBI Taxonomy" id="8319"/>
    <lineage>
        <taxon>Eukaryota</taxon>
        <taxon>Metazoa</taxon>
        <taxon>Chordata</taxon>
        <taxon>Craniata</taxon>
        <taxon>Vertebrata</taxon>
        <taxon>Euteleostomi</taxon>
        <taxon>Amphibia</taxon>
        <taxon>Batrachia</taxon>
        <taxon>Caudata</taxon>
        <taxon>Salamandroidea</taxon>
        <taxon>Salamandridae</taxon>
        <taxon>Pleurodelinae</taxon>
        <taxon>Pleurodeles</taxon>
    </lineage>
</organism>
<name>A0AAV7UT87_PLEWA</name>
<sequence length="127" mass="13191">MAPQFLKPASRVPGRPVRSAVRSAFGRVSSAPPATSRRGSGRRPRPARAQSGPQLLPLCATPGADSRVPAPPCTRTELGAPVSPGQAAVPAAATRPRGHLPGCFEVAGNGALRSSDRPRRHLVQHKS</sequence>
<dbReference type="EMBL" id="JANPWB010000004">
    <property type="protein sequence ID" value="KAJ1192088.1"/>
    <property type="molecule type" value="Genomic_DNA"/>
</dbReference>
<dbReference type="AlphaFoldDB" id="A0AAV7UT87"/>
<accession>A0AAV7UT87</accession>
<proteinExistence type="predicted"/>
<feature type="compositionally biased region" description="Basic residues" evidence="1">
    <location>
        <begin position="118"/>
        <end position="127"/>
    </location>
</feature>
<reference evidence="2" key="1">
    <citation type="journal article" date="2022" name="bioRxiv">
        <title>Sequencing and chromosome-scale assembly of the giantPleurodeles waltlgenome.</title>
        <authorList>
            <person name="Brown T."/>
            <person name="Elewa A."/>
            <person name="Iarovenko S."/>
            <person name="Subramanian E."/>
            <person name="Araus A.J."/>
            <person name="Petzold A."/>
            <person name="Susuki M."/>
            <person name="Suzuki K.-i.T."/>
            <person name="Hayashi T."/>
            <person name="Toyoda A."/>
            <person name="Oliveira C."/>
            <person name="Osipova E."/>
            <person name="Leigh N.D."/>
            <person name="Simon A."/>
            <person name="Yun M.H."/>
        </authorList>
    </citation>
    <scope>NUCLEOTIDE SEQUENCE</scope>
    <source>
        <strain evidence="2">20211129_DDA</strain>
        <tissue evidence="2">Liver</tissue>
    </source>
</reference>